<evidence type="ECO:0000313" key="1">
    <source>
        <dbReference type="EnsemblPlants" id="OB07G11000.1"/>
    </source>
</evidence>
<keyword evidence="2" id="KW-1185">Reference proteome</keyword>
<reference evidence="1" key="1">
    <citation type="journal article" date="2013" name="Nat. Commun.">
        <title>Whole-genome sequencing of Oryza brachyantha reveals mechanisms underlying Oryza genome evolution.</title>
        <authorList>
            <person name="Chen J."/>
            <person name="Huang Q."/>
            <person name="Gao D."/>
            <person name="Wang J."/>
            <person name="Lang Y."/>
            <person name="Liu T."/>
            <person name="Li B."/>
            <person name="Bai Z."/>
            <person name="Luis Goicoechea J."/>
            <person name="Liang C."/>
            <person name="Chen C."/>
            <person name="Zhang W."/>
            <person name="Sun S."/>
            <person name="Liao Y."/>
            <person name="Zhang X."/>
            <person name="Yang L."/>
            <person name="Song C."/>
            <person name="Wang M."/>
            <person name="Shi J."/>
            <person name="Liu G."/>
            <person name="Liu J."/>
            <person name="Zhou H."/>
            <person name="Zhou W."/>
            <person name="Yu Q."/>
            <person name="An N."/>
            <person name="Chen Y."/>
            <person name="Cai Q."/>
            <person name="Wang B."/>
            <person name="Liu B."/>
            <person name="Min J."/>
            <person name="Huang Y."/>
            <person name="Wu H."/>
            <person name="Li Z."/>
            <person name="Zhang Y."/>
            <person name="Yin Y."/>
            <person name="Song W."/>
            <person name="Jiang J."/>
            <person name="Jackson S.A."/>
            <person name="Wing R.A."/>
            <person name="Wang J."/>
            <person name="Chen M."/>
        </authorList>
    </citation>
    <scope>NUCLEOTIDE SEQUENCE [LARGE SCALE GENOMIC DNA]</scope>
    <source>
        <strain evidence="1">cv. IRGC 101232</strain>
    </source>
</reference>
<dbReference type="HOGENOM" id="CLU_2726243_0_0_1"/>
<evidence type="ECO:0000313" key="2">
    <source>
        <dbReference type="Proteomes" id="UP000006038"/>
    </source>
</evidence>
<name>J3MI68_ORYBR</name>
<accession>J3MI68</accession>
<dbReference type="EnsemblPlants" id="OB07G11000.1">
    <property type="protein sequence ID" value="OB07G11000.1"/>
    <property type="gene ID" value="OB07G11000"/>
</dbReference>
<dbReference type="AlphaFoldDB" id="J3MI68"/>
<reference evidence="1" key="2">
    <citation type="submission" date="2013-04" db="UniProtKB">
        <authorList>
            <consortium name="EnsemblPlants"/>
        </authorList>
    </citation>
    <scope>IDENTIFICATION</scope>
</reference>
<dbReference type="Gramene" id="OB07G11000.1">
    <property type="protein sequence ID" value="OB07G11000.1"/>
    <property type="gene ID" value="OB07G11000"/>
</dbReference>
<proteinExistence type="predicted"/>
<organism evidence="1">
    <name type="scientific">Oryza brachyantha</name>
    <name type="common">malo sina</name>
    <dbReference type="NCBI Taxonomy" id="4533"/>
    <lineage>
        <taxon>Eukaryota</taxon>
        <taxon>Viridiplantae</taxon>
        <taxon>Streptophyta</taxon>
        <taxon>Embryophyta</taxon>
        <taxon>Tracheophyta</taxon>
        <taxon>Spermatophyta</taxon>
        <taxon>Magnoliopsida</taxon>
        <taxon>Liliopsida</taxon>
        <taxon>Poales</taxon>
        <taxon>Poaceae</taxon>
        <taxon>BOP clade</taxon>
        <taxon>Oryzoideae</taxon>
        <taxon>Oryzeae</taxon>
        <taxon>Oryzinae</taxon>
        <taxon>Oryza</taxon>
    </lineage>
</organism>
<dbReference type="Proteomes" id="UP000006038">
    <property type="component" value="Chromosome 7"/>
</dbReference>
<protein>
    <submittedName>
        <fullName evidence="1">Uncharacterized protein</fullName>
    </submittedName>
</protein>
<sequence>MPSVYPKTMKILCFHGSIAFSNILSQAQTGHHYFTRTCKLYRFIVQLLHKKWLTYELKIDGCKTLMPSIRYY</sequence>